<feature type="transmembrane region" description="Helical" evidence="1">
    <location>
        <begin position="20"/>
        <end position="43"/>
    </location>
</feature>
<feature type="transmembrane region" description="Helical" evidence="1">
    <location>
        <begin position="263"/>
        <end position="283"/>
    </location>
</feature>
<evidence type="ECO:0000256" key="1">
    <source>
        <dbReference type="SAM" id="Phobius"/>
    </source>
</evidence>
<sequence>MANLKEILQLHHQFIFQYLLRLITIFIQLGCGIWATTLTAFYNEKEVSFWAYIIFGIYFTFTLCILASIFLLTYFVYIEMQSRSTPMEKYPLSLNNIYAYTCLVTICFFTLLLVYNSDVLLSESTVNLPFAIMAPTILGFRLFWPQTPFFVIPCAIFVPWIDVGCGFVVTSWATFYNGSKTASGMWIGYGIFGAQCIFAGCLVFYYFIGMMSAWKSEISITKLSMHPIVLVSATGTTICFWVVAFYDVVILGHESVAEVGQFFWAYLLFFFEQNVALFICTLMPKTPDEINEENENGDVAAPVLV</sequence>
<evidence type="ECO:0000313" key="2">
    <source>
        <dbReference type="EMBL" id="CAL8136578.1"/>
    </source>
</evidence>
<evidence type="ECO:0000313" key="3">
    <source>
        <dbReference type="Proteomes" id="UP001642540"/>
    </source>
</evidence>
<dbReference type="EMBL" id="CAXLJM020000111">
    <property type="protein sequence ID" value="CAL8136578.1"/>
    <property type="molecule type" value="Genomic_DNA"/>
</dbReference>
<feature type="transmembrane region" description="Helical" evidence="1">
    <location>
        <begin position="97"/>
        <end position="115"/>
    </location>
</feature>
<gene>
    <name evidence="2" type="ORF">ODALV1_LOCUS26510</name>
</gene>
<reference evidence="2 3" key="1">
    <citation type="submission" date="2024-08" db="EMBL/GenBank/DDBJ databases">
        <authorList>
            <person name="Cucini C."/>
            <person name="Frati F."/>
        </authorList>
    </citation>
    <scope>NUCLEOTIDE SEQUENCE [LARGE SCALE GENOMIC DNA]</scope>
</reference>
<protein>
    <submittedName>
        <fullName evidence="2">Uncharacterized protein</fullName>
    </submittedName>
</protein>
<feature type="transmembrane region" description="Helical" evidence="1">
    <location>
        <begin position="186"/>
        <end position="208"/>
    </location>
</feature>
<keyword evidence="1" id="KW-0812">Transmembrane</keyword>
<dbReference type="Proteomes" id="UP001642540">
    <property type="component" value="Unassembled WGS sequence"/>
</dbReference>
<keyword evidence="1" id="KW-1133">Transmembrane helix</keyword>
<accession>A0ABP1RV58</accession>
<keyword evidence="3" id="KW-1185">Reference proteome</keyword>
<comment type="caution">
    <text evidence="2">The sequence shown here is derived from an EMBL/GenBank/DDBJ whole genome shotgun (WGS) entry which is preliminary data.</text>
</comment>
<proteinExistence type="predicted"/>
<keyword evidence="1" id="KW-0472">Membrane</keyword>
<feature type="transmembrane region" description="Helical" evidence="1">
    <location>
        <begin position="151"/>
        <end position="174"/>
    </location>
</feature>
<name>A0ABP1RV58_9HEXA</name>
<organism evidence="2 3">
    <name type="scientific">Orchesella dallaii</name>
    <dbReference type="NCBI Taxonomy" id="48710"/>
    <lineage>
        <taxon>Eukaryota</taxon>
        <taxon>Metazoa</taxon>
        <taxon>Ecdysozoa</taxon>
        <taxon>Arthropoda</taxon>
        <taxon>Hexapoda</taxon>
        <taxon>Collembola</taxon>
        <taxon>Entomobryomorpha</taxon>
        <taxon>Entomobryoidea</taxon>
        <taxon>Orchesellidae</taxon>
        <taxon>Orchesellinae</taxon>
        <taxon>Orchesella</taxon>
    </lineage>
</organism>
<feature type="transmembrane region" description="Helical" evidence="1">
    <location>
        <begin position="228"/>
        <end position="251"/>
    </location>
</feature>
<feature type="transmembrane region" description="Helical" evidence="1">
    <location>
        <begin position="49"/>
        <end position="77"/>
    </location>
</feature>
<feature type="transmembrane region" description="Helical" evidence="1">
    <location>
        <begin position="127"/>
        <end position="144"/>
    </location>
</feature>